<keyword evidence="4" id="KW-0597">Phosphoprotein</keyword>
<feature type="domain" description="GGDEF" evidence="6">
    <location>
        <begin position="169"/>
        <end position="306"/>
    </location>
</feature>
<proteinExistence type="predicted"/>
<dbReference type="STRING" id="295068.MAQ5080_00730"/>
<dbReference type="EC" id="2.7.7.65" evidence="2"/>
<dbReference type="GO" id="GO:0000160">
    <property type="term" value="P:phosphorelay signal transduction system"/>
    <property type="evidence" value="ECO:0007669"/>
    <property type="project" value="InterPro"/>
</dbReference>
<evidence type="ECO:0000259" key="6">
    <source>
        <dbReference type="PROSITE" id="PS50887"/>
    </source>
</evidence>
<dbReference type="InterPro" id="IPR050469">
    <property type="entry name" value="Diguanylate_Cyclase"/>
</dbReference>
<dbReference type="PROSITE" id="PS50110">
    <property type="entry name" value="RESPONSE_REGULATORY"/>
    <property type="match status" value="1"/>
</dbReference>
<evidence type="ECO:0000313" key="8">
    <source>
        <dbReference type="Proteomes" id="UP000092627"/>
    </source>
</evidence>
<evidence type="ECO:0000256" key="1">
    <source>
        <dbReference type="ARBA" id="ARBA00001946"/>
    </source>
</evidence>
<evidence type="ECO:0000256" key="4">
    <source>
        <dbReference type="PROSITE-ProRule" id="PRU00169"/>
    </source>
</evidence>
<gene>
    <name evidence="7" type="primary">pleD_1</name>
    <name evidence="7" type="ORF">MAQ5080_00730</name>
</gene>
<sequence>MMALFDFQLANVLIVDDQVSNIQLIYQVLKDDYNVYMARSGTEAIDLIKSKRPDIILLDVYMPELTGLELCQILKADPYYSDIPIIFITSFTDPAQEVACWEAGGVDFVQKPINQLTLSRRVKAHLTLKFQADVLKHIANLDGLTGIYNRRYLDEQGAALFCHSQKQGEAFSVVMFDIDYFKGFNDQYGHLMGDDCLKAVAHCIKGLVSDEKEILVRYGGEEFILLISGKSKQQVGRLVDTICQAVSALKIPHESSGCSDFVSLSAGGLVCEHPERVELKSLIERSDVLLYQAKSEGRNRAVIESV</sequence>
<dbReference type="InterPro" id="IPR000160">
    <property type="entry name" value="GGDEF_dom"/>
</dbReference>
<dbReference type="InterPro" id="IPR011006">
    <property type="entry name" value="CheY-like_superfamily"/>
</dbReference>
<dbReference type="Gene3D" id="3.40.50.2300">
    <property type="match status" value="1"/>
</dbReference>
<dbReference type="GO" id="GO:0005886">
    <property type="term" value="C:plasma membrane"/>
    <property type="evidence" value="ECO:0007669"/>
    <property type="project" value="TreeGrafter"/>
</dbReference>
<dbReference type="SUPFAM" id="SSF55073">
    <property type="entry name" value="Nucleotide cyclase"/>
    <property type="match status" value="1"/>
</dbReference>
<reference evidence="7 8" key="1">
    <citation type="submission" date="2016-06" db="EMBL/GenBank/DDBJ databases">
        <authorList>
            <person name="Kjaerup R.B."/>
            <person name="Dalgaard T.S."/>
            <person name="Juul-Madsen H.R."/>
        </authorList>
    </citation>
    <scope>NUCLEOTIDE SEQUENCE [LARGE SCALE GENOMIC DNA]</scope>
    <source>
        <strain evidence="7 8">CECT 5080</strain>
    </source>
</reference>
<protein>
    <recommendedName>
        <fullName evidence="2">diguanylate cyclase</fullName>
        <ecNumber evidence="2">2.7.7.65</ecNumber>
    </recommendedName>
</protein>
<dbReference type="InterPro" id="IPR043128">
    <property type="entry name" value="Rev_trsase/Diguanyl_cyclase"/>
</dbReference>
<dbReference type="NCBIfam" id="TIGR00254">
    <property type="entry name" value="GGDEF"/>
    <property type="match status" value="1"/>
</dbReference>
<dbReference type="Pfam" id="PF00990">
    <property type="entry name" value="GGDEF"/>
    <property type="match status" value="1"/>
</dbReference>
<dbReference type="Gene3D" id="3.30.70.270">
    <property type="match status" value="1"/>
</dbReference>
<keyword evidence="8" id="KW-1185">Reference proteome</keyword>
<comment type="catalytic activity">
    <reaction evidence="3">
        <text>2 GTP = 3',3'-c-di-GMP + 2 diphosphate</text>
        <dbReference type="Rhea" id="RHEA:24898"/>
        <dbReference type="ChEBI" id="CHEBI:33019"/>
        <dbReference type="ChEBI" id="CHEBI:37565"/>
        <dbReference type="ChEBI" id="CHEBI:58805"/>
        <dbReference type="EC" id="2.7.7.65"/>
    </reaction>
</comment>
<evidence type="ECO:0000313" key="7">
    <source>
        <dbReference type="EMBL" id="SBS27184.1"/>
    </source>
</evidence>
<dbReference type="GO" id="GO:0052621">
    <property type="term" value="F:diguanylate cyclase activity"/>
    <property type="evidence" value="ECO:0007669"/>
    <property type="project" value="UniProtKB-EC"/>
</dbReference>
<dbReference type="PANTHER" id="PTHR45138:SF9">
    <property type="entry name" value="DIGUANYLATE CYCLASE DGCM-RELATED"/>
    <property type="match status" value="1"/>
</dbReference>
<evidence type="ECO:0000256" key="3">
    <source>
        <dbReference type="ARBA" id="ARBA00034247"/>
    </source>
</evidence>
<dbReference type="SMART" id="SM00448">
    <property type="entry name" value="REC"/>
    <property type="match status" value="1"/>
</dbReference>
<dbReference type="SUPFAM" id="SSF52172">
    <property type="entry name" value="CheY-like"/>
    <property type="match status" value="1"/>
</dbReference>
<dbReference type="InterPro" id="IPR029787">
    <property type="entry name" value="Nucleotide_cyclase"/>
</dbReference>
<dbReference type="InterPro" id="IPR001789">
    <property type="entry name" value="Sig_transdc_resp-reg_receiver"/>
</dbReference>
<name>A0A1A8T598_9GAMM</name>
<dbReference type="GO" id="GO:1902201">
    <property type="term" value="P:negative regulation of bacterial-type flagellum-dependent cell motility"/>
    <property type="evidence" value="ECO:0007669"/>
    <property type="project" value="TreeGrafter"/>
</dbReference>
<dbReference type="PANTHER" id="PTHR45138">
    <property type="entry name" value="REGULATORY COMPONENTS OF SENSORY TRANSDUCTION SYSTEM"/>
    <property type="match status" value="1"/>
</dbReference>
<dbReference type="CDD" id="cd01949">
    <property type="entry name" value="GGDEF"/>
    <property type="match status" value="1"/>
</dbReference>
<dbReference type="EMBL" id="FLOC01000003">
    <property type="protein sequence ID" value="SBS27184.1"/>
    <property type="molecule type" value="Genomic_DNA"/>
</dbReference>
<dbReference type="FunFam" id="3.30.70.270:FF:000001">
    <property type="entry name" value="Diguanylate cyclase domain protein"/>
    <property type="match status" value="1"/>
</dbReference>
<feature type="domain" description="Response regulatory" evidence="5">
    <location>
        <begin position="11"/>
        <end position="126"/>
    </location>
</feature>
<dbReference type="Pfam" id="PF00072">
    <property type="entry name" value="Response_reg"/>
    <property type="match status" value="1"/>
</dbReference>
<evidence type="ECO:0000259" key="5">
    <source>
        <dbReference type="PROSITE" id="PS50110"/>
    </source>
</evidence>
<dbReference type="AlphaFoldDB" id="A0A1A8T598"/>
<comment type="cofactor">
    <cofactor evidence="1">
        <name>Mg(2+)</name>
        <dbReference type="ChEBI" id="CHEBI:18420"/>
    </cofactor>
</comment>
<dbReference type="SMART" id="SM00267">
    <property type="entry name" value="GGDEF"/>
    <property type="match status" value="1"/>
</dbReference>
<dbReference type="Proteomes" id="UP000092627">
    <property type="component" value="Unassembled WGS sequence"/>
</dbReference>
<accession>A0A1A8T598</accession>
<feature type="modified residue" description="4-aspartylphosphate" evidence="4">
    <location>
        <position position="59"/>
    </location>
</feature>
<organism evidence="7 8">
    <name type="scientific">Marinomonas aquimarina</name>
    <dbReference type="NCBI Taxonomy" id="295068"/>
    <lineage>
        <taxon>Bacteria</taxon>
        <taxon>Pseudomonadati</taxon>
        <taxon>Pseudomonadota</taxon>
        <taxon>Gammaproteobacteria</taxon>
        <taxon>Oceanospirillales</taxon>
        <taxon>Oceanospirillaceae</taxon>
        <taxon>Marinomonas</taxon>
    </lineage>
</organism>
<evidence type="ECO:0000256" key="2">
    <source>
        <dbReference type="ARBA" id="ARBA00012528"/>
    </source>
</evidence>
<dbReference type="PROSITE" id="PS50887">
    <property type="entry name" value="GGDEF"/>
    <property type="match status" value="1"/>
</dbReference>
<dbReference type="GO" id="GO:0043709">
    <property type="term" value="P:cell adhesion involved in single-species biofilm formation"/>
    <property type="evidence" value="ECO:0007669"/>
    <property type="project" value="TreeGrafter"/>
</dbReference>